<feature type="transmembrane region" description="Helical" evidence="2">
    <location>
        <begin position="118"/>
        <end position="137"/>
    </location>
</feature>
<feature type="transmembrane region" description="Helical" evidence="2">
    <location>
        <begin position="188"/>
        <end position="208"/>
    </location>
</feature>
<evidence type="ECO:0000313" key="4">
    <source>
        <dbReference type="EMBL" id="AGB14934.1"/>
    </source>
</evidence>
<protein>
    <recommendedName>
        <fullName evidence="3">Zinc-ribbon domain-containing protein</fullName>
    </recommendedName>
</protein>
<dbReference type="eggNOG" id="arCOG01917">
    <property type="taxonomic scope" value="Archaea"/>
</dbReference>
<name>L0I8B2_HALRX</name>
<keyword evidence="5" id="KW-1185">Reference proteome</keyword>
<dbReference type="OrthoDB" id="372318at2157"/>
<evidence type="ECO:0000256" key="1">
    <source>
        <dbReference type="SAM" id="MobiDB-lite"/>
    </source>
</evidence>
<organism evidence="4 5">
    <name type="scientific">Halovivax ruber (strain DSM 18193 / JCM 13892 / XH-70)</name>
    <dbReference type="NCBI Taxonomy" id="797302"/>
    <lineage>
        <taxon>Archaea</taxon>
        <taxon>Methanobacteriati</taxon>
        <taxon>Methanobacteriota</taxon>
        <taxon>Stenosarchaea group</taxon>
        <taxon>Halobacteria</taxon>
        <taxon>Halobacteriales</taxon>
        <taxon>Natrialbaceae</taxon>
        <taxon>Halovivax</taxon>
    </lineage>
</organism>
<dbReference type="InterPro" id="IPR026870">
    <property type="entry name" value="Zinc_ribbon_dom"/>
</dbReference>
<feature type="compositionally biased region" description="Basic and acidic residues" evidence="1">
    <location>
        <begin position="29"/>
        <end position="44"/>
    </location>
</feature>
<dbReference type="EMBL" id="CP003050">
    <property type="protein sequence ID" value="AGB14934.1"/>
    <property type="molecule type" value="Genomic_DNA"/>
</dbReference>
<dbReference type="Pfam" id="PF13240">
    <property type="entry name" value="Zn_Ribbon_1"/>
    <property type="match status" value="1"/>
</dbReference>
<proteinExistence type="predicted"/>
<dbReference type="eggNOG" id="arCOG02881">
    <property type="taxonomic scope" value="Archaea"/>
</dbReference>
<feature type="domain" description="Zinc-ribbon" evidence="3">
    <location>
        <begin position="3"/>
        <end position="25"/>
    </location>
</feature>
<sequence>MPYCQNCGAGIEPESRFCSECGTELDPSLDSKSHQPDPAEKEQSEMGPQRPSQGERPQTSETSQVGSEPTDQLSWKHFSEISLGKKLALVGGGVTIAGAFLPWFSVEFLGTSVSRAGIDADGIFTLILAAIAVVVVGRSRLGSWGQKTWIGVTLIGIFVAFLALGYINDPWMGVDENPSEEAETLVNIGIGLYLTAIGGVMLLAGPLYDKYA</sequence>
<feature type="transmembrane region" description="Helical" evidence="2">
    <location>
        <begin position="87"/>
        <end position="106"/>
    </location>
</feature>
<feature type="compositionally biased region" description="Polar residues" evidence="1">
    <location>
        <begin position="50"/>
        <end position="72"/>
    </location>
</feature>
<feature type="region of interest" description="Disordered" evidence="1">
    <location>
        <begin position="20"/>
        <end position="72"/>
    </location>
</feature>
<gene>
    <name evidence="4" type="ordered locus">Halru_0288</name>
</gene>
<reference evidence="4" key="1">
    <citation type="submission" date="2011-09" db="EMBL/GenBank/DDBJ databases">
        <title>Complete sequence of Halovivax ruber XH-70.</title>
        <authorList>
            <consortium name="US DOE Joint Genome Institute"/>
            <person name="Lucas S."/>
            <person name="Han J."/>
            <person name="Lapidus A."/>
            <person name="Cheng J.-F."/>
            <person name="Goodwin L."/>
            <person name="Pitluck S."/>
            <person name="Peters L."/>
            <person name="Mikhailova N."/>
            <person name="Davenport K."/>
            <person name="Detter J.C."/>
            <person name="Han C."/>
            <person name="Tapia R."/>
            <person name="Land M."/>
            <person name="Hauser L."/>
            <person name="Kyrpides N."/>
            <person name="Ivanova N."/>
            <person name="Pagani I."/>
            <person name="Sproer C."/>
            <person name="Anderson I."/>
            <person name="Woyke T."/>
        </authorList>
    </citation>
    <scope>NUCLEOTIDE SEQUENCE</scope>
    <source>
        <strain evidence="4">XH-70</strain>
    </source>
</reference>
<feature type="transmembrane region" description="Helical" evidence="2">
    <location>
        <begin position="149"/>
        <end position="168"/>
    </location>
</feature>
<accession>L0I8B2</accession>
<dbReference type="AlphaFoldDB" id="L0I8B2"/>
<keyword evidence="2" id="KW-0472">Membrane</keyword>
<keyword evidence="2" id="KW-1133">Transmembrane helix</keyword>
<evidence type="ECO:0000259" key="3">
    <source>
        <dbReference type="Pfam" id="PF13240"/>
    </source>
</evidence>
<dbReference type="KEGG" id="hru:Halru_0288"/>
<evidence type="ECO:0000313" key="5">
    <source>
        <dbReference type="Proteomes" id="UP000010846"/>
    </source>
</evidence>
<keyword evidence="2" id="KW-0812">Transmembrane</keyword>
<dbReference type="HOGENOM" id="CLU_1297465_0_0_2"/>
<dbReference type="Proteomes" id="UP000010846">
    <property type="component" value="Chromosome"/>
</dbReference>
<evidence type="ECO:0000256" key="2">
    <source>
        <dbReference type="SAM" id="Phobius"/>
    </source>
</evidence>